<dbReference type="PANTHER" id="PTHR43540:SF6">
    <property type="entry name" value="ISOCHORISMATASE-LIKE DOMAIN-CONTAINING PROTEIN"/>
    <property type="match status" value="1"/>
</dbReference>
<protein>
    <recommendedName>
        <fullName evidence="2">Isochorismatase-like domain-containing protein</fullName>
    </recommendedName>
</protein>
<dbReference type="InterPro" id="IPR050272">
    <property type="entry name" value="Isochorismatase-like_hydrls"/>
</dbReference>
<dbReference type="Gene3D" id="3.40.50.850">
    <property type="entry name" value="Isochorismatase-like"/>
    <property type="match status" value="1"/>
</dbReference>
<sequence length="157" mass="17274">MAAWDLVGSLEEKVHPSRAALVTVDVQNDFFHDDGFLGKLGAPLGHIQGIVPQLRRLLEGARGAGVPVVHVISYHDEEYASVVVTEQKLRNGHDLMDGGRQRRDAPYCLKGSFGADFFGIEARPDEEIVVKYRYSGFQGTSLDLLLRGWGVQTVILA</sequence>
<evidence type="ECO:0000256" key="1">
    <source>
        <dbReference type="ARBA" id="ARBA00022801"/>
    </source>
</evidence>
<organism evidence="3">
    <name type="scientific">marine metagenome</name>
    <dbReference type="NCBI Taxonomy" id="408172"/>
    <lineage>
        <taxon>unclassified sequences</taxon>
        <taxon>metagenomes</taxon>
        <taxon>ecological metagenomes</taxon>
    </lineage>
</organism>
<dbReference type="CDD" id="cd00431">
    <property type="entry name" value="cysteine_hydrolases"/>
    <property type="match status" value="1"/>
</dbReference>
<dbReference type="EMBL" id="UINC01144975">
    <property type="protein sequence ID" value="SVD34823.1"/>
    <property type="molecule type" value="Genomic_DNA"/>
</dbReference>
<feature type="domain" description="Isochorismatase-like" evidence="2">
    <location>
        <begin position="19"/>
        <end position="157"/>
    </location>
</feature>
<feature type="non-terminal residue" evidence="3">
    <location>
        <position position="157"/>
    </location>
</feature>
<keyword evidence="1" id="KW-0378">Hydrolase</keyword>
<dbReference type="InterPro" id="IPR000868">
    <property type="entry name" value="Isochorismatase-like_dom"/>
</dbReference>
<proteinExistence type="predicted"/>
<dbReference type="SUPFAM" id="SSF52499">
    <property type="entry name" value="Isochorismatase-like hydrolases"/>
    <property type="match status" value="1"/>
</dbReference>
<dbReference type="PANTHER" id="PTHR43540">
    <property type="entry name" value="PEROXYUREIDOACRYLATE/UREIDOACRYLATE AMIDOHYDROLASE-RELATED"/>
    <property type="match status" value="1"/>
</dbReference>
<evidence type="ECO:0000259" key="2">
    <source>
        <dbReference type="Pfam" id="PF00857"/>
    </source>
</evidence>
<dbReference type="InterPro" id="IPR036380">
    <property type="entry name" value="Isochorismatase-like_sf"/>
</dbReference>
<accession>A0A382UKL9</accession>
<dbReference type="AlphaFoldDB" id="A0A382UKL9"/>
<reference evidence="3" key="1">
    <citation type="submission" date="2018-05" db="EMBL/GenBank/DDBJ databases">
        <authorList>
            <person name="Lanie J.A."/>
            <person name="Ng W.-L."/>
            <person name="Kazmierczak K.M."/>
            <person name="Andrzejewski T.M."/>
            <person name="Davidsen T.M."/>
            <person name="Wayne K.J."/>
            <person name="Tettelin H."/>
            <person name="Glass J.I."/>
            <person name="Rusch D."/>
            <person name="Podicherti R."/>
            <person name="Tsui H.-C.T."/>
            <person name="Winkler M.E."/>
        </authorList>
    </citation>
    <scope>NUCLEOTIDE SEQUENCE</scope>
</reference>
<evidence type="ECO:0000313" key="3">
    <source>
        <dbReference type="EMBL" id="SVD34823.1"/>
    </source>
</evidence>
<gene>
    <name evidence="3" type="ORF">METZ01_LOCUS387677</name>
</gene>
<dbReference type="Pfam" id="PF00857">
    <property type="entry name" value="Isochorismatase"/>
    <property type="match status" value="1"/>
</dbReference>
<name>A0A382UKL9_9ZZZZ</name>
<dbReference type="GO" id="GO:0016787">
    <property type="term" value="F:hydrolase activity"/>
    <property type="evidence" value="ECO:0007669"/>
    <property type="project" value="UniProtKB-KW"/>
</dbReference>